<name>A0ABT5KYQ5_9ALTE</name>
<gene>
    <name evidence="2" type="ORF">OIK42_03225</name>
</gene>
<proteinExistence type="predicted"/>
<comment type="caution">
    <text evidence="2">The sequence shown here is derived from an EMBL/GenBank/DDBJ whole genome shotgun (WGS) entry which is preliminary data.</text>
</comment>
<dbReference type="EMBL" id="JAQQXP010000001">
    <property type="protein sequence ID" value="MDC8829768.1"/>
    <property type="molecule type" value="Genomic_DNA"/>
</dbReference>
<evidence type="ECO:0000256" key="1">
    <source>
        <dbReference type="SAM" id="MobiDB-lite"/>
    </source>
</evidence>
<reference evidence="2 3" key="1">
    <citation type="submission" date="2022-10" db="EMBL/GenBank/DDBJ databases">
        <title>Alteromonas sp. chi3 Genome sequencing.</title>
        <authorList>
            <person name="Park S."/>
        </authorList>
    </citation>
    <scope>NUCLEOTIDE SEQUENCE [LARGE SCALE GENOMIC DNA]</scope>
    <source>
        <strain evidence="3">chi3</strain>
    </source>
</reference>
<dbReference type="RefSeq" id="WP_273638345.1">
    <property type="nucleotide sequence ID" value="NZ_JAQQXP010000001.1"/>
</dbReference>
<accession>A0ABT5KYQ5</accession>
<feature type="region of interest" description="Disordered" evidence="1">
    <location>
        <begin position="75"/>
        <end position="95"/>
    </location>
</feature>
<feature type="compositionally biased region" description="Acidic residues" evidence="1">
    <location>
        <begin position="81"/>
        <end position="91"/>
    </location>
</feature>
<protein>
    <recommendedName>
        <fullName evidence="4">SPOR domain-containing protein</fullName>
    </recommendedName>
</protein>
<keyword evidence="3" id="KW-1185">Reference proteome</keyword>
<evidence type="ECO:0000313" key="3">
    <source>
        <dbReference type="Proteomes" id="UP001218788"/>
    </source>
</evidence>
<organism evidence="2 3">
    <name type="scientific">Alteromonas gilva</name>
    <dbReference type="NCBI Taxonomy" id="2987522"/>
    <lineage>
        <taxon>Bacteria</taxon>
        <taxon>Pseudomonadati</taxon>
        <taxon>Pseudomonadota</taxon>
        <taxon>Gammaproteobacteria</taxon>
        <taxon>Alteromonadales</taxon>
        <taxon>Alteromonadaceae</taxon>
        <taxon>Alteromonas/Salinimonas group</taxon>
        <taxon>Alteromonas</taxon>
    </lineage>
</organism>
<evidence type="ECO:0000313" key="2">
    <source>
        <dbReference type="EMBL" id="MDC8829768.1"/>
    </source>
</evidence>
<dbReference type="Proteomes" id="UP001218788">
    <property type="component" value="Unassembled WGS sequence"/>
</dbReference>
<sequence>MTAEEVTVFIQEWQNVKPQINELAALKADLAIILAEVNRQSELTNLPPQYAGQLQVDHIEAEEDDYLLDEAFESDPSTVAEEGDDISDDASEGGMSMPAEEGNAQLQRQPYAAHLAYFISLPAARQGWSRVTRQFPALQGAVQVKVFTERMGEQMLHSLRIGPFETEMASNRVCQVFKTLNFKCRAVMFEGEDITVGDDNSRVTE</sequence>
<evidence type="ECO:0008006" key="4">
    <source>
        <dbReference type="Google" id="ProtNLM"/>
    </source>
</evidence>